<sequence>MRPFHSIYNKVLVWSSSRFAILWLSIISFLESIILPLPLQDLLLASMSLRNRSKAFYFAAICTFSSVLGAILGYFIGVQAENYILPILVNLGYESKFNTAQIYFQTYGIYIILIAGFSPIPYKVFTIAAGMMSMALFPFIVFSLIARGARYFLISFLVRKFGKMADAWLNKYIDWLGYFLIIAIALFLWYEY</sequence>
<dbReference type="PANTHER" id="PTHR42709">
    <property type="entry name" value="ALKALINE PHOSPHATASE LIKE PROTEIN"/>
    <property type="match status" value="1"/>
</dbReference>
<dbReference type="RefSeq" id="WP_053819811.1">
    <property type="nucleotide sequence ID" value="NZ_CP006911.1"/>
</dbReference>
<dbReference type="InterPro" id="IPR032816">
    <property type="entry name" value="VTT_dom"/>
</dbReference>
<dbReference type="STRING" id="1125411.W908_02660"/>
<keyword evidence="1" id="KW-0472">Membrane</keyword>
<feature type="domain" description="VTT" evidence="2">
    <location>
        <begin position="57"/>
        <end position="159"/>
    </location>
</feature>
<keyword evidence="4" id="KW-1185">Reference proteome</keyword>
<evidence type="ECO:0000313" key="4">
    <source>
        <dbReference type="Proteomes" id="UP000068905"/>
    </source>
</evidence>
<organism evidence="3 4">
    <name type="scientific">Candidatus Pseudothioglobus singularis PS1</name>
    <dbReference type="NCBI Taxonomy" id="1125411"/>
    <lineage>
        <taxon>Bacteria</taxon>
        <taxon>Pseudomonadati</taxon>
        <taxon>Pseudomonadota</taxon>
        <taxon>Gammaproteobacteria</taxon>
        <taxon>Candidatus Pseudothioglobaceae</taxon>
        <taxon>Candidatus Pseudothioglobus</taxon>
    </lineage>
</organism>
<accession>A0A0M4LP07</accession>
<feature type="transmembrane region" description="Helical" evidence="1">
    <location>
        <begin position="20"/>
        <end position="43"/>
    </location>
</feature>
<feature type="transmembrane region" description="Helical" evidence="1">
    <location>
        <begin position="172"/>
        <end position="190"/>
    </location>
</feature>
<evidence type="ECO:0000259" key="2">
    <source>
        <dbReference type="Pfam" id="PF09335"/>
    </source>
</evidence>
<dbReference type="Proteomes" id="UP000068905">
    <property type="component" value="Chromosome"/>
</dbReference>
<evidence type="ECO:0000313" key="3">
    <source>
        <dbReference type="EMBL" id="ALE01597.1"/>
    </source>
</evidence>
<dbReference type="GO" id="GO:0005886">
    <property type="term" value="C:plasma membrane"/>
    <property type="evidence" value="ECO:0007669"/>
    <property type="project" value="TreeGrafter"/>
</dbReference>
<gene>
    <name evidence="3" type="ORF">W908_02660</name>
</gene>
<reference evidence="3 4" key="1">
    <citation type="journal article" date="2015" name="Genome Announc.">
        <title>Genome Sequence of 'Candidatus Thioglobus singularis' Strain PS1, a Mixotroph from the SUP05 Clade of Marine Gammaproteobacteria.</title>
        <authorList>
            <person name="Marshall K.T."/>
            <person name="Morris R.M."/>
        </authorList>
    </citation>
    <scope>NUCLEOTIDE SEQUENCE [LARGE SCALE GENOMIC DNA]</scope>
    <source>
        <strain evidence="3 4">PS1</strain>
    </source>
</reference>
<keyword evidence="1" id="KW-0812">Transmembrane</keyword>
<name>A0A0M4LP07_9GAMM</name>
<feature type="transmembrane region" description="Helical" evidence="1">
    <location>
        <begin position="55"/>
        <end position="76"/>
    </location>
</feature>
<dbReference type="Pfam" id="PF09335">
    <property type="entry name" value="VTT_dom"/>
    <property type="match status" value="1"/>
</dbReference>
<dbReference type="KEGG" id="tsn:W908_02660"/>
<dbReference type="AlphaFoldDB" id="A0A0M4LP07"/>
<dbReference type="EMBL" id="CP006911">
    <property type="protein sequence ID" value="ALE01597.1"/>
    <property type="molecule type" value="Genomic_DNA"/>
</dbReference>
<keyword evidence="1" id="KW-1133">Transmembrane helix</keyword>
<dbReference type="InterPro" id="IPR051311">
    <property type="entry name" value="DedA_domain"/>
</dbReference>
<evidence type="ECO:0000256" key="1">
    <source>
        <dbReference type="SAM" id="Phobius"/>
    </source>
</evidence>
<feature type="transmembrane region" description="Helical" evidence="1">
    <location>
        <begin position="102"/>
        <end position="122"/>
    </location>
</feature>
<dbReference type="OrthoDB" id="9130337at2"/>
<protein>
    <recommendedName>
        <fullName evidence="2">VTT domain-containing protein</fullName>
    </recommendedName>
</protein>
<feature type="transmembrane region" description="Helical" evidence="1">
    <location>
        <begin position="134"/>
        <end position="152"/>
    </location>
</feature>
<proteinExistence type="predicted"/>
<dbReference type="PANTHER" id="PTHR42709:SF11">
    <property type="entry name" value="DEDA FAMILY PROTEIN"/>
    <property type="match status" value="1"/>
</dbReference>
<dbReference type="PATRIC" id="fig|1125411.7.peg.522"/>